<comment type="caution">
    <text evidence="4">The sequence shown here is derived from an EMBL/GenBank/DDBJ whole genome shotgun (WGS) entry which is preliminary data.</text>
</comment>
<evidence type="ECO:0000313" key="4">
    <source>
        <dbReference type="EMBL" id="CAK0822272.1"/>
    </source>
</evidence>
<feature type="compositionally biased region" description="Low complexity" evidence="3">
    <location>
        <begin position="381"/>
        <end position="394"/>
    </location>
</feature>
<organism evidence="4 5">
    <name type="scientific">Prorocentrum cordatum</name>
    <dbReference type="NCBI Taxonomy" id="2364126"/>
    <lineage>
        <taxon>Eukaryota</taxon>
        <taxon>Sar</taxon>
        <taxon>Alveolata</taxon>
        <taxon>Dinophyceae</taxon>
        <taxon>Prorocentrales</taxon>
        <taxon>Prorocentraceae</taxon>
        <taxon>Prorocentrum</taxon>
    </lineage>
</organism>
<dbReference type="Gene3D" id="2.70.160.11">
    <property type="entry name" value="Hnrnp arginine n-methyltransferase1"/>
    <property type="match status" value="1"/>
</dbReference>
<sequence length="471" mass="51975">MVNDTDRNDFYYPGLAGRALESCDLRGKFVLDIGSGSGILSMMAARLGARRVVAVDENADLVRLARHNVSANGLADVVEVRHGLSTELELDEKADVLVTETMGTWMTCEGMVQWCEDARKRLLKEGAQVVPQRGVQYAVLVESEELAGLTSCWKPYRGIDLSAVMELQDTSSCLWTKRVGVKPSSLVYQELCEPFPLLEVDFGSTPFSAMPRTAENRPRMRAGRVHAVLDFWICEDAQGRQLSTDPRARRPAGVERRRARWCCGCDKVRVMGLRAGRCLGQWLPAGGGGAGRGRRQRRGRPALAAHPWARRASRPRPTHERQRPAAREVRVRLLRARRIRRLRRPGAVPRRAPGGPRGRVESGRRPWLHPLRCPARRRRCLGGPPARSPAAPAPRRVRRRGAAGDLAVRRGQWWIGAGGSGATLEGDRASSSRRLDRFVGSRRPSSLGMHSGSCALRLLPCKGVPGEPGSS</sequence>
<dbReference type="Proteomes" id="UP001189429">
    <property type="component" value="Unassembled WGS sequence"/>
</dbReference>
<evidence type="ECO:0008006" key="6">
    <source>
        <dbReference type="Google" id="ProtNLM"/>
    </source>
</evidence>
<feature type="region of interest" description="Disordered" evidence="3">
    <location>
        <begin position="346"/>
        <end position="366"/>
    </location>
</feature>
<feature type="compositionally biased region" description="Basic and acidic residues" evidence="3">
    <location>
        <begin position="317"/>
        <end position="327"/>
    </location>
</feature>
<dbReference type="Gene3D" id="3.40.50.150">
    <property type="entry name" value="Vaccinia Virus protein VP39"/>
    <property type="match status" value="1"/>
</dbReference>
<feature type="region of interest" description="Disordered" evidence="3">
    <location>
        <begin position="286"/>
        <end position="327"/>
    </location>
</feature>
<reference evidence="4" key="1">
    <citation type="submission" date="2023-10" db="EMBL/GenBank/DDBJ databases">
        <authorList>
            <person name="Chen Y."/>
            <person name="Shah S."/>
            <person name="Dougan E. K."/>
            <person name="Thang M."/>
            <person name="Chan C."/>
        </authorList>
    </citation>
    <scope>NUCLEOTIDE SEQUENCE [LARGE SCALE GENOMIC DNA]</scope>
</reference>
<keyword evidence="2" id="KW-0808">Transferase</keyword>
<dbReference type="SUPFAM" id="SSF53335">
    <property type="entry name" value="S-adenosyl-L-methionine-dependent methyltransferases"/>
    <property type="match status" value="1"/>
</dbReference>
<dbReference type="CDD" id="cd02440">
    <property type="entry name" value="AdoMet_MTases"/>
    <property type="match status" value="1"/>
</dbReference>
<dbReference type="PANTHER" id="PTHR11006:SF4">
    <property type="entry name" value="PROTEIN ARGININE N-METHYLTRANSFERASE 7"/>
    <property type="match status" value="1"/>
</dbReference>
<evidence type="ECO:0000256" key="2">
    <source>
        <dbReference type="PROSITE-ProRule" id="PRU01015"/>
    </source>
</evidence>
<gene>
    <name evidence="4" type="ORF">PCOR1329_LOCUS23334</name>
</gene>
<keyword evidence="1 2" id="KW-0949">S-adenosyl-L-methionine</keyword>
<dbReference type="Pfam" id="PF06325">
    <property type="entry name" value="PrmA"/>
    <property type="match status" value="1"/>
</dbReference>
<evidence type="ECO:0000256" key="1">
    <source>
        <dbReference type="ARBA" id="ARBA00022691"/>
    </source>
</evidence>
<protein>
    <recommendedName>
        <fullName evidence="6">Methyltransferase domain-containing protein</fullName>
    </recommendedName>
</protein>
<dbReference type="EMBL" id="CAUYUJ010007891">
    <property type="protein sequence ID" value="CAK0822272.1"/>
    <property type="molecule type" value="Genomic_DNA"/>
</dbReference>
<dbReference type="InterPro" id="IPR029063">
    <property type="entry name" value="SAM-dependent_MTases_sf"/>
</dbReference>
<evidence type="ECO:0000256" key="3">
    <source>
        <dbReference type="SAM" id="MobiDB-lite"/>
    </source>
</evidence>
<dbReference type="InterPro" id="IPR025799">
    <property type="entry name" value="Arg_MeTrfase"/>
</dbReference>
<keyword evidence="2" id="KW-0489">Methyltransferase</keyword>
<feature type="region of interest" description="Disordered" evidence="3">
    <location>
        <begin position="378"/>
        <end position="399"/>
    </location>
</feature>
<evidence type="ECO:0000313" key="5">
    <source>
        <dbReference type="Proteomes" id="UP001189429"/>
    </source>
</evidence>
<name>A0ABN9RTH5_9DINO</name>
<dbReference type="PROSITE" id="PS51678">
    <property type="entry name" value="SAM_MT_PRMT"/>
    <property type="match status" value="1"/>
</dbReference>
<keyword evidence="5" id="KW-1185">Reference proteome</keyword>
<proteinExistence type="predicted"/>
<accession>A0ABN9RTH5</accession>
<dbReference type="PANTHER" id="PTHR11006">
    <property type="entry name" value="PROTEIN ARGININE N-METHYLTRANSFERASE"/>
    <property type="match status" value="1"/>
</dbReference>